<accession>A0A9W8JAH8</accession>
<dbReference type="GO" id="GO:0004525">
    <property type="term" value="F:ribonuclease III activity"/>
    <property type="evidence" value="ECO:0007669"/>
    <property type="project" value="InterPro"/>
</dbReference>
<name>A0A9W8JAH8_9AGAR</name>
<evidence type="ECO:0000256" key="1">
    <source>
        <dbReference type="ARBA" id="ARBA00022884"/>
    </source>
</evidence>
<evidence type="ECO:0000256" key="2">
    <source>
        <dbReference type="PROSITE-ProRule" id="PRU00266"/>
    </source>
</evidence>
<dbReference type="Gene3D" id="3.30.160.20">
    <property type="match status" value="1"/>
</dbReference>
<dbReference type="InterPro" id="IPR036389">
    <property type="entry name" value="RNase_III_sf"/>
</dbReference>
<dbReference type="InterPro" id="IPR014720">
    <property type="entry name" value="dsRBD_dom"/>
</dbReference>
<evidence type="ECO:0000259" key="5">
    <source>
        <dbReference type="PROSITE" id="PS50142"/>
    </source>
</evidence>
<dbReference type="EMBL" id="JANBPK010000885">
    <property type="protein sequence ID" value="KAJ2929249.1"/>
    <property type="molecule type" value="Genomic_DNA"/>
</dbReference>
<sequence>MIITQDTPNLPPLPEFQGADELDLTLEVFTHRSLNPTPDELKPGFGNAERLSVLGSQALSFAVTQFYFRHTPQLTAQEIIVKVNEVIQGPKIIEWLDAYPTLKNRVRRSPVTTADNIFSSIAEASTHFTTYIGALQYSGGARVVNAWIFGLLSLSEGVKIEDEDTVMQDRVPTPPASSSSANPPPPGYPQGPPPGYPAPNAPPTGSSSIPTNLISLSFVHETATKRRVSIDYSAHKEGAAHTPSWTVRCMMDGVERGRGQSSKQKTAKEEAARNAFVAMGWA</sequence>
<keyword evidence="1 2" id="KW-0694">RNA-binding</keyword>
<dbReference type="GO" id="GO:0006396">
    <property type="term" value="P:RNA processing"/>
    <property type="evidence" value="ECO:0007669"/>
    <property type="project" value="InterPro"/>
</dbReference>
<dbReference type="SMART" id="SM00358">
    <property type="entry name" value="DSRM"/>
    <property type="match status" value="1"/>
</dbReference>
<protein>
    <submittedName>
        <fullName evidence="6">Uncharacterized protein</fullName>
    </submittedName>
</protein>
<dbReference type="InterPro" id="IPR000999">
    <property type="entry name" value="RNase_III_dom"/>
</dbReference>
<feature type="non-terminal residue" evidence="6">
    <location>
        <position position="282"/>
    </location>
</feature>
<dbReference type="SUPFAM" id="SSF69065">
    <property type="entry name" value="RNase III domain-like"/>
    <property type="match status" value="1"/>
</dbReference>
<dbReference type="Pfam" id="PF00035">
    <property type="entry name" value="dsrm"/>
    <property type="match status" value="1"/>
</dbReference>
<reference evidence="6" key="1">
    <citation type="submission" date="2022-06" db="EMBL/GenBank/DDBJ databases">
        <title>Genome Sequence of Candolleomyces eurysporus.</title>
        <authorList>
            <person name="Buettner E."/>
        </authorList>
    </citation>
    <scope>NUCLEOTIDE SEQUENCE</scope>
    <source>
        <strain evidence="6">VTCC 930004</strain>
    </source>
</reference>
<evidence type="ECO:0000313" key="7">
    <source>
        <dbReference type="Proteomes" id="UP001140091"/>
    </source>
</evidence>
<dbReference type="Proteomes" id="UP001140091">
    <property type="component" value="Unassembled WGS sequence"/>
</dbReference>
<dbReference type="GO" id="GO:0003723">
    <property type="term" value="F:RNA binding"/>
    <property type="evidence" value="ECO:0007669"/>
    <property type="project" value="UniProtKB-UniRule"/>
</dbReference>
<dbReference type="PROSITE" id="PS50142">
    <property type="entry name" value="RNASE_3_2"/>
    <property type="match status" value="1"/>
</dbReference>
<dbReference type="OrthoDB" id="3353871at2759"/>
<feature type="domain" description="RNase III" evidence="5">
    <location>
        <begin position="16"/>
        <end position="140"/>
    </location>
</feature>
<proteinExistence type="predicted"/>
<dbReference type="PROSITE" id="PS50137">
    <property type="entry name" value="DS_RBD"/>
    <property type="match status" value="1"/>
</dbReference>
<feature type="region of interest" description="Disordered" evidence="3">
    <location>
        <begin position="168"/>
        <end position="209"/>
    </location>
</feature>
<dbReference type="AlphaFoldDB" id="A0A9W8JAH8"/>
<dbReference type="Gene3D" id="1.10.1520.10">
    <property type="entry name" value="Ribonuclease III domain"/>
    <property type="match status" value="1"/>
</dbReference>
<feature type="domain" description="DRBM" evidence="4">
    <location>
        <begin position="214"/>
        <end position="281"/>
    </location>
</feature>
<feature type="compositionally biased region" description="Pro residues" evidence="3">
    <location>
        <begin position="182"/>
        <end position="202"/>
    </location>
</feature>
<evidence type="ECO:0000259" key="4">
    <source>
        <dbReference type="PROSITE" id="PS50137"/>
    </source>
</evidence>
<comment type="caution">
    <text evidence="6">The sequence shown here is derived from an EMBL/GenBank/DDBJ whole genome shotgun (WGS) entry which is preliminary data.</text>
</comment>
<dbReference type="SUPFAM" id="SSF54768">
    <property type="entry name" value="dsRNA-binding domain-like"/>
    <property type="match status" value="1"/>
</dbReference>
<organism evidence="6 7">
    <name type="scientific">Candolleomyces eurysporus</name>
    <dbReference type="NCBI Taxonomy" id="2828524"/>
    <lineage>
        <taxon>Eukaryota</taxon>
        <taxon>Fungi</taxon>
        <taxon>Dikarya</taxon>
        <taxon>Basidiomycota</taxon>
        <taxon>Agaricomycotina</taxon>
        <taxon>Agaricomycetes</taxon>
        <taxon>Agaricomycetidae</taxon>
        <taxon>Agaricales</taxon>
        <taxon>Agaricineae</taxon>
        <taxon>Psathyrellaceae</taxon>
        <taxon>Candolleomyces</taxon>
    </lineage>
</organism>
<gene>
    <name evidence="6" type="ORF">H1R20_g7851</name>
</gene>
<evidence type="ECO:0000313" key="6">
    <source>
        <dbReference type="EMBL" id="KAJ2929249.1"/>
    </source>
</evidence>
<keyword evidence="7" id="KW-1185">Reference proteome</keyword>
<evidence type="ECO:0000256" key="3">
    <source>
        <dbReference type="SAM" id="MobiDB-lite"/>
    </source>
</evidence>